<accession>A0ABN2XZJ1</accession>
<comment type="caution">
    <text evidence="2">The sequence shown here is derived from an EMBL/GenBank/DDBJ whole genome shotgun (WGS) entry which is preliminary data.</text>
</comment>
<gene>
    <name evidence="2" type="ORF">GCM10009759_68420</name>
</gene>
<reference evidence="2 3" key="1">
    <citation type="journal article" date="2019" name="Int. J. Syst. Evol. Microbiol.">
        <title>The Global Catalogue of Microorganisms (GCM) 10K type strain sequencing project: providing services to taxonomists for standard genome sequencing and annotation.</title>
        <authorList>
            <consortium name="The Broad Institute Genomics Platform"/>
            <consortium name="The Broad Institute Genome Sequencing Center for Infectious Disease"/>
            <person name="Wu L."/>
            <person name="Ma J."/>
        </authorList>
    </citation>
    <scope>NUCLEOTIDE SEQUENCE [LARGE SCALE GENOMIC DNA]</scope>
    <source>
        <strain evidence="2 3">JCM 14559</strain>
    </source>
</reference>
<dbReference type="Proteomes" id="UP001500897">
    <property type="component" value="Unassembled WGS sequence"/>
</dbReference>
<name>A0ABN2XZJ1_9ACTN</name>
<keyword evidence="3" id="KW-1185">Reference proteome</keyword>
<evidence type="ECO:0000256" key="1">
    <source>
        <dbReference type="SAM" id="MobiDB-lite"/>
    </source>
</evidence>
<organism evidence="2 3">
    <name type="scientific">Kitasatospora saccharophila</name>
    <dbReference type="NCBI Taxonomy" id="407973"/>
    <lineage>
        <taxon>Bacteria</taxon>
        <taxon>Bacillati</taxon>
        <taxon>Actinomycetota</taxon>
        <taxon>Actinomycetes</taxon>
        <taxon>Kitasatosporales</taxon>
        <taxon>Streptomycetaceae</taxon>
        <taxon>Kitasatospora</taxon>
    </lineage>
</organism>
<dbReference type="RefSeq" id="WP_344557942.1">
    <property type="nucleotide sequence ID" value="NZ_BAAANS010000070.1"/>
</dbReference>
<evidence type="ECO:0000313" key="2">
    <source>
        <dbReference type="EMBL" id="GAA2119952.1"/>
    </source>
</evidence>
<feature type="region of interest" description="Disordered" evidence="1">
    <location>
        <begin position="194"/>
        <end position="220"/>
    </location>
</feature>
<evidence type="ECO:0000313" key="3">
    <source>
        <dbReference type="Proteomes" id="UP001500897"/>
    </source>
</evidence>
<sequence length="220" mass="22352">MAAGCGVLLAGAAGCVPGGRPAAAAGSGVPAGLSGAPVVGASAVVEDRGAADAGVVEMREEIEGQDDTVAGSVRLVHREGAVGFFTWTGSGGRQCLGHTAGGRSAAESSCQAGAPEPLAERPVLRVFRYAPVDDRWFVQVDADREQLVGVRCGGEQLQVVPIGEEHFPEGGRRHYLVFSAGELTGRPAATLLVDGGQQVEEPLEVPREPAGGGPSSRSCE</sequence>
<dbReference type="EMBL" id="BAAANS010000070">
    <property type="protein sequence ID" value="GAA2119952.1"/>
    <property type="molecule type" value="Genomic_DNA"/>
</dbReference>
<protein>
    <recommendedName>
        <fullName evidence="4">Lipoprotein</fullName>
    </recommendedName>
</protein>
<evidence type="ECO:0008006" key="4">
    <source>
        <dbReference type="Google" id="ProtNLM"/>
    </source>
</evidence>
<proteinExistence type="predicted"/>